<evidence type="ECO:0000259" key="1">
    <source>
        <dbReference type="PROSITE" id="PS50853"/>
    </source>
</evidence>
<dbReference type="SMART" id="SM00060">
    <property type="entry name" value="FN3"/>
    <property type="match status" value="2"/>
</dbReference>
<protein>
    <recommendedName>
        <fullName evidence="1">Fibronectin type-III domain-containing protein</fullName>
    </recommendedName>
</protein>
<evidence type="ECO:0000313" key="3">
    <source>
        <dbReference type="Proteomes" id="UP000719412"/>
    </source>
</evidence>
<dbReference type="CDD" id="cd00063">
    <property type="entry name" value="FN3"/>
    <property type="match status" value="2"/>
</dbReference>
<dbReference type="PANTHER" id="PTHR46957:SF3">
    <property type="entry name" value="CYTOKINE RECEPTOR"/>
    <property type="match status" value="1"/>
</dbReference>
<keyword evidence="3" id="KW-1185">Reference proteome</keyword>
<dbReference type="InterPro" id="IPR050713">
    <property type="entry name" value="RTP_Phos/Ushers"/>
</dbReference>
<dbReference type="InterPro" id="IPR003961">
    <property type="entry name" value="FN3_dom"/>
</dbReference>
<reference evidence="2" key="2">
    <citation type="submission" date="2021-08" db="EMBL/GenBank/DDBJ databases">
        <authorList>
            <person name="Eriksson T."/>
        </authorList>
    </citation>
    <scope>NUCLEOTIDE SEQUENCE</scope>
    <source>
        <strain evidence="2">Stoneville</strain>
        <tissue evidence="2">Whole head</tissue>
    </source>
</reference>
<dbReference type="Gene3D" id="2.60.40.10">
    <property type="entry name" value="Immunoglobulins"/>
    <property type="match status" value="2"/>
</dbReference>
<comment type="caution">
    <text evidence="2">The sequence shown here is derived from an EMBL/GenBank/DDBJ whole genome shotgun (WGS) entry which is preliminary data.</text>
</comment>
<dbReference type="AlphaFoldDB" id="A0A8J6HSQ4"/>
<gene>
    <name evidence="2" type="ORF">GEV33_003525</name>
</gene>
<reference evidence="2" key="1">
    <citation type="journal article" date="2020" name="J Insects Food Feed">
        <title>The yellow mealworm (Tenebrio molitor) genome: a resource for the emerging insects as food and feed industry.</title>
        <authorList>
            <person name="Eriksson T."/>
            <person name="Andere A."/>
            <person name="Kelstrup H."/>
            <person name="Emery V."/>
            <person name="Picard C."/>
        </authorList>
    </citation>
    <scope>NUCLEOTIDE SEQUENCE</scope>
    <source>
        <strain evidence="2">Stoneville</strain>
        <tissue evidence="2">Whole head</tissue>
    </source>
</reference>
<dbReference type="Pfam" id="PF00041">
    <property type="entry name" value="fn3"/>
    <property type="match status" value="2"/>
</dbReference>
<sequence length="557" mass="63701">MKVFVTNPSIPKHNFITAASHLPQNFQITFSIRIESGAHLFLCENDDLTNASCYWFQLRHKNKKTSVVKCFDVNLLSSIVNELLPHQHYNCSKNLNEKRLLGHKACKNSLGVVAQSKNMTKESKIKFTRLNPYSIYSFSVSTNNTSFQSTPLTKRYETPASEDIYEEEIPRIEISRVNASSVEVEFSQIDCNKHRGLLWREVTLSCSHQWCIPKTEKIQNNTLTHTWSNLFPYSNYTLQVKFSRSTKFENSVTQKQKFQTNFSVANEVRELLVYSKSESSISLKWREPYPPTGVLALYNIRYHSKSSSGTAINVTDSPCKLWPTYQCVTISDLKRNQTYEIEVRGLNRGIQNFGKIRRIEARTIIEPSKPPYDLRYNWTPTNDLELRWKHPNETNGDIMLFQVTLLPKFRNVTYYSKPVSASKLNYTLDYYHRIEKKELSPTTQYRIKISADNGIAGRELIVEIVTPSWGTPSSIINKETLGINFSSIAYTSGVSLPGVKLSDSTTNKNKELENIVSTTPRSVLNIEDNDKDDESFELIVVISLIVVGSVFVISLTG</sequence>
<feature type="domain" description="Fibronectin type-III" evidence="1">
    <location>
        <begin position="267"/>
        <end position="368"/>
    </location>
</feature>
<feature type="domain" description="Fibronectin type-III" evidence="1">
    <location>
        <begin position="370"/>
        <end position="474"/>
    </location>
</feature>
<dbReference type="InterPro" id="IPR036116">
    <property type="entry name" value="FN3_sf"/>
</dbReference>
<proteinExistence type="predicted"/>
<dbReference type="InterPro" id="IPR013783">
    <property type="entry name" value="Ig-like_fold"/>
</dbReference>
<dbReference type="PANTHER" id="PTHR46957">
    <property type="entry name" value="CYTOKINE RECEPTOR"/>
    <property type="match status" value="1"/>
</dbReference>
<evidence type="ECO:0000313" key="2">
    <source>
        <dbReference type="EMBL" id="KAH0819266.1"/>
    </source>
</evidence>
<name>A0A8J6HSQ4_TENMO</name>
<dbReference type="EMBL" id="JABDTM020015013">
    <property type="protein sequence ID" value="KAH0819266.1"/>
    <property type="molecule type" value="Genomic_DNA"/>
</dbReference>
<dbReference type="PROSITE" id="PS50853">
    <property type="entry name" value="FN3"/>
    <property type="match status" value="2"/>
</dbReference>
<dbReference type="SUPFAM" id="SSF49265">
    <property type="entry name" value="Fibronectin type III"/>
    <property type="match status" value="2"/>
</dbReference>
<dbReference type="GO" id="GO:0016020">
    <property type="term" value="C:membrane"/>
    <property type="evidence" value="ECO:0007669"/>
    <property type="project" value="UniProtKB-SubCell"/>
</dbReference>
<organism evidence="2 3">
    <name type="scientific">Tenebrio molitor</name>
    <name type="common">Yellow mealworm beetle</name>
    <dbReference type="NCBI Taxonomy" id="7067"/>
    <lineage>
        <taxon>Eukaryota</taxon>
        <taxon>Metazoa</taxon>
        <taxon>Ecdysozoa</taxon>
        <taxon>Arthropoda</taxon>
        <taxon>Hexapoda</taxon>
        <taxon>Insecta</taxon>
        <taxon>Pterygota</taxon>
        <taxon>Neoptera</taxon>
        <taxon>Endopterygota</taxon>
        <taxon>Coleoptera</taxon>
        <taxon>Polyphaga</taxon>
        <taxon>Cucujiformia</taxon>
        <taxon>Tenebrionidae</taxon>
        <taxon>Tenebrio</taxon>
    </lineage>
</organism>
<dbReference type="Proteomes" id="UP000719412">
    <property type="component" value="Unassembled WGS sequence"/>
</dbReference>
<accession>A0A8J6HSQ4</accession>